<proteinExistence type="predicted"/>
<sequence length="121" mass="13991">MEQIEMRMFAMYQEPARLPESQIEAMTFEGTLSLALELGLKRFDRKTLAKQCGIHYPHFGDLIAGRRPFPAVKLSRFCMLSACDYPRQWIEIQDRRDLENYKAQSAQIVGEYIQKAMGKAA</sequence>
<dbReference type="Proteomes" id="UP000583127">
    <property type="component" value="Unassembled WGS sequence"/>
</dbReference>
<protein>
    <submittedName>
        <fullName evidence="1">Uncharacterized protein</fullName>
    </submittedName>
</protein>
<dbReference type="EMBL" id="JABBFZ010000027">
    <property type="protein sequence ID" value="NML34911.1"/>
    <property type="molecule type" value="Genomic_DNA"/>
</dbReference>
<dbReference type="RefSeq" id="WP_169501098.1">
    <property type="nucleotide sequence ID" value="NZ_JABBFZ010000027.1"/>
</dbReference>
<dbReference type="AlphaFoldDB" id="A0A7Y0A1R1"/>
<name>A0A7Y0A1R1_9BURK</name>
<evidence type="ECO:0000313" key="2">
    <source>
        <dbReference type="Proteomes" id="UP000583127"/>
    </source>
</evidence>
<comment type="caution">
    <text evidence="1">The sequence shown here is derived from an EMBL/GenBank/DDBJ whole genome shotgun (WGS) entry which is preliminary data.</text>
</comment>
<organism evidence="1 2">
    <name type="scientific">Paraburkholderia antibiotica</name>
    <dbReference type="NCBI Taxonomy" id="2728839"/>
    <lineage>
        <taxon>Bacteria</taxon>
        <taxon>Pseudomonadati</taxon>
        <taxon>Pseudomonadota</taxon>
        <taxon>Betaproteobacteria</taxon>
        <taxon>Burkholderiales</taxon>
        <taxon>Burkholderiaceae</taxon>
        <taxon>Paraburkholderia</taxon>
    </lineage>
</organism>
<reference evidence="1 2" key="1">
    <citation type="submission" date="2020-04" db="EMBL/GenBank/DDBJ databases">
        <title>Paraburkholderia sp. G-4-1-8 isolated from soil.</title>
        <authorList>
            <person name="Dahal R.H."/>
        </authorList>
    </citation>
    <scope>NUCLEOTIDE SEQUENCE [LARGE SCALE GENOMIC DNA]</scope>
    <source>
        <strain evidence="1 2">G-4-1-8</strain>
    </source>
</reference>
<evidence type="ECO:0000313" key="1">
    <source>
        <dbReference type="EMBL" id="NML34911.1"/>
    </source>
</evidence>
<keyword evidence="2" id="KW-1185">Reference proteome</keyword>
<accession>A0A7Y0A1R1</accession>
<gene>
    <name evidence="1" type="ORF">HHL14_29315</name>
</gene>